<proteinExistence type="predicted"/>
<keyword evidence="2" id="KW-1185">Reference proteome</keyword>
<organism evidence="1 2">
    <name type="scientific">Araneus ventricosus</name>
    <name type="common">Orbweaver spider</name>
    <name type="synonym">Epeira ventricosa</name>
    <dbReference type="NCBI Taxonomy" id="182803"/>
    <lineage>
        <taxon>Eukaryota</taxon>
        <taxon>Metazoa</taxon>
        <taxon>Ecdysozoa</taxon>
        <taxon>Arthropoda</taxon>
        <taxon>Chelicerata</taxon>
        <taxon>Arachnida</taxon>
        <taxon>Araneae</taxon>
        <taxon>Araneomorphae</taxon>
        <taxon>Entelegynae</taxon>
        <taxon>Araneoidea</taxon>
        <taxon>Araneidae</taxon>
        <taxon>Araneus</taxon>
    </lineage>
</organism>
<name>A0A4Y2W353_ARAVE</name>
<comment type="caution">
    <text evidence="1">The sequence shown here is derived from an EMBL/GenBank/DDBJ whole genome shotgun (WGS) entry which is preliminary data.</text>
</comment>
<evidence type="ECO:0000313" key="2">
    <source>
        <dbReference type="Proteomes" id="UP000499080"/>
    </source>
</evidence>
<protein>
    <submittedName>
        <fullName evidence="1">Uncharacterized protein</fullName>
    </submittedName>
</protein>
<evidence type="ECO:0000313" key="1">
    <source>
        <dbReference type="EMBL" id="GBO31402.1"/>
    </source>
</evidence>
<sequence>MQAYKAHKLLLNLRKIAGSNRRINQKQRRILYKMVAERTHAHGAVAWCSSPSVKIANKLSLIQRQYVLSIIRAYRTIPTAVLQVILGIPPLHLQLQYEALLTSLFRQKLQITLSPNLTTFQPHGLEK</sequence>
<gene>
    <name evidence="1" type="ORF">AVEN_166298_1</name>
</gene>
<accession>A0A4Y2W353</accession>
<dbReference type="Proteomes" id="UP000499080">
    <property type="component" value="Unassembled WGS sequence"/>
</dbReference>
<dbReference type="EMBL" id="BGPR01054686">
    <property type="protein sequence ID" value="GBO31402.1"/>
    <property type="molecule type" value="Genomic_DNA"/>
</dbReference>
<dbReference type="AlphaFoldDB" id="A0A4Y2W353"/>
<reference evidence="1 2" key="1">
    <citation type="journal article" date="2019" name="Sci. Rep.">
        <title>Orb-weaving spider Araneus ventricosus genome elucidates the spidroin gene catalogue.</title>
        <authorList>
            <person name="Kono N."/>
            <person name="Nakamura H."/>
            <person name="Ohtoshi R."/>
            <person name="Moran D.A.P."/>
            <person name="Shinohara A."/>
            <person name="Yoshida Y."/>
            <person name="Fujiwara M."/>
            <person name="Mori M."/>
            <person name="Tomita M."/>
            <person name="Arakawa K."/>
        </authorList>
    </citation>
    <scope>NUCLEOTIDE SEQUENCE [LARGE SCALE GENOMIC DNA]</scope>
</reference>